<evidence type="ECO:0000313" key="1">
    <source>
        <dbReference type="EMBL" id="KAI0041221.1"/>
    </source>
</evidence>
<dbReference type="EMBL" id="MU276136">
    <property type="protein sequence ID" value="KAI0041221.1"/>
    <property type="molecule type" value="Genomic_DNA"/>
</dbReference>
<sequence length="165" mass="18449">MSVSCLCHPPLLADEAAMYLSHRRSKLHLVFNEAIHHQIKTPCYIRNDIRNVRDCSDTLFKYRLPCTSRFTAPHLALLRILGLGRQIPAPQQYLVHHRRILQHLVHHLRIRLRPLSKQTTQIDHRPSPIGRASAPLPSGSPVLPATANTPPNETSSGAAPQGPPS</sequence>
<organism evidence="1 2">
    <name type="scientific">Auriscalpium vulgare</name>
    <dbReference type="NCBI Taxonomy" id="40419"/>
    <lineage>
        <taxon>Eukaryota</taxon>
        <taxon>Fungi</taxon>
        <taxon>Dikarya</taxon>
        <taxon>Basidiomycota</taxon>
        <taxon>Agaricomycotina</taxon>
        <taxon>Agaricomycetes</taxon>
        <taxon>Russulales</taxon>
        <taxon>Auriscalpiaceae</taxon>
        <taxon>Auriscalpium</taxon>
    </lineage>
</organism>
<proteinExistence type="predicted"/>
<accession>A0ACB8RC97</accession>
<reference evidence="1" key="1">
    <citation type="submission" date="2021-02" db="EMBL/GenBank/DDBJ databases">
        <authorList>
            <consortium name="DOE Joint Genome Institute"/>
            <person name="Ahrendt S."/>
            <person name="Looney B.P."/>
            <person name="Miyauchi S."/>
            <person name="Morin E."/>
            <person name="Drula E."/>
            <person name="Courty P.E."/>
            <person name="Chicoki N."/>
            <person name="Fauchery L."/>
            <person name="Kohler A."/>
            <person name="Kuo A."/>
            <person name="Labutti K."/>
            <person name="Pangilinan J."/>
            <person name="Lipzen A."/>
            <person name="Riley R."/>
            <person name="Andreopoulos W."/>
            <person name="He G."/>
            <person name="Johnson J."/>
            <person name="Barry K.W."/>
            <person name="Grigoriev I.V."/>
            <person name="Nagy L."/>
            <person name="Hibbett D."/>
            <person name="Henrissat B."/>
            <person name="Matheny P.B."/>
            <person name="Labbe J."/>
            <person name="Martin F."/>
        </authorList>
    </citation>
    <scope>NUCLEOTIDE SEQUENCE</scope>
    <source>
        <strain evidence="1">FP105234-sp</strain>
    </source>
</reference>
<evidence type="ECO:0000313" key="2">
    <source>
        <dbReference type="Proteomes" id="UP000814033"/>
    </source>
</evidence>
<comment type="caution">
    <text evidence="1">The sequence shown here is derived from an EMBL/GenBank/DDBJ whole genome shotgun (WGS) entry which is preliminary data.</text>
</comment>
<reference evidence="1" key="2">
    <citation type="journal article" date="2022" name="New Phytol.">
        <title>Evolutionary transition to the ectomycorrhizal habit in the genomes of a hyperdiverse lineage of mushroom-forming fungi.</title>
        <authorList>
            <person name="Looney B."/>
            <person name="Miyauchi S."/>
            <person name="Morin E."/>
            <person name="Drula E."/>
            <person name="Courty P.E."/>
            <person name="Kohler A."/>
            <person name="Kuo A."/>
            <person name="LaButti K."/>
            <person name="Pangilinan J."/>
            <person name="Lipzen A."/>
            <person name="Riley R."/>
            <person name="Andreopoulos W."/>
            <person name="He G."/>
            <person name="Johnson J."/>
            <person name="Nolan M."/>
            <person name="Tritt A."/>
            <person name="Barry K.W."/>
            <person name="Grigoriev I.V."/>
            <person name="Nagy L.G."/>
            <person name="Hibbett D."/>
            <person name="Henrissat B."/>
            <person name="Matheny P.B."/>
            <person name="Labbe J."/>
            <person name="Martin F.M."/>
        </authorList>
    </citation>
    <scope>NUCLEOTIDE SEQUENCE</scope>
    <source>
        <strain evidence="1">FP105234-sp</strain>
    </source>
</reference>
<keyword evidence="2" id="KW-1185">Reference proteome</keyword>
<protein>
    <submittedName>
        <fullName evidence="1">Uncharacterized protein</fullName>
    </submittedName>
</protein>
<name>A0ACB8RC97_9AGAM</name>
<gene>
    <name evidence="1" type="ORF">FA95DRAFT_716005</name>
</gene>
<dbReference type="Proteomes" id="UP000814033">
    <property type="component" value="Unassembled WGS sequence"/>
</dbReference>